<dbReference type="CDD" id="cd12264">
    <property type="entry name" value="RRM_AKAP17A"/>
    <property type="match status" value="1"/>
</dbReference>
<protein>
    <submittedName>
        <fullName evidence="3">A-kinase anchor protein 17A</fullName>
    </submittedName>
</protein>
<dbReference type="Proteomes" id="UP000036681">
    <property type="component" value="Unplaced"/>
</dbReference>
<reference evidence="3" key="1">
    <citation type="submission" date="2023-03" db="UniProtKB">
        <authorList>
            <consortium name="WormBaseParasite"/>
        </authorList>
    </citation>
    <scope>IDENTIFICATION</scope>
</reference>
<evidence type="ECO:0000256" key="1">
    <source>
        <dbReference type="SAM" id="MobiDB-lite"/>
    </source>
</evidence>
<dbReference type="Pfam" id="PF25015">
    <property type="entry name" value="RBD_AKAP-17A"/>
    <property type="match status" value="1"/>
</dbReference>
<evidence type="ECO:0000313" key="3">
    <source>
        <dbReference type="WBParaSite" id="ALUE_0001322001-mRNA-1"/>
    </source>
</evidence>
<dbReference type="WBParaSite" id="ALUE_0001322001-mRNA-1">
    <property type="protein sequence ID" value="ALUE_0001322001-mRNA-1"/>
    <property type="gene ID" value="ALUE_0001322001"/>
</dbReference>
<organism evidence="2 3">
    <name type="scientific">Ascaris lumbricoides</name>
    <name type="common">Giant roundworm</name>
    <dbReference type="NCBI Taxonomy" id="6252"/>
    <lineage>
        <taxon>Eukaryota</taxon>
        <taxon>Metazoa</taxon>
        <taxon>Ecdysozoa</taxon>
        <taxon>Nematoda</taxon>
        <taxon>Chromadorea</taxon>
        <taxon>Rhabditida</taxon>
        <taxon>Spirurina</taxon>
        <taxon>Ascaridomorpha</taxon>
        <taxon>Ascaridoidea</taxon>
        <taxon>Ascarididae</taxon>
        <taxon>Ascaris</taxon>
    </lineage>
</organism>
<evidence type="ECO:0000313" key="2">
    <source>
        <dbReference type="Proteomes" id="UP000036681"/>
    </source>
</evidence>
<feature type="region of interest" description="Disordered" evidence="1">
    <location>
        <begin position="293"/>
        <end position="330"/>
    </location>
</feature>
<accession>A0A9J2PT02</accession>
<proteinExistence type="predicted"/>
<dbReference type="PANTHER" id="PTHR12484:SF4">
    <property type="entry name" value="A-KINASE ANCHOR PROTEIN 17A"/>
    <property type="match status" value="1"/>
</dbReference>
<keyword evidence="2" id="KW-1185">Reference proteome</keyword>
<name>A0A9J2PT02_ASCLU</name>
<dbReference type="InterPro" id="IPR056852">
    <property type="entry name" value="AK17A/B"/>
</dbReference>
<dbReference type="AlphaFoldDB" id="A0A9J2PT02"/>
<dbReference type="PANTHER" id="PTHR12484">
    <property type="entry name" value="B-LYMPHOCYTE ANTIGEN-RELATED"/>
    <property type="match status" value="1"/>
</dbReference>
<sequence length="494" mass="58150">MNEVECCTDDVEPFYEPLGLYVKPCARVNITLSLPQLKQPGQSISNWDLMEKIKKAVSPIQLSSIRVTTSTLEMVRFEAELPNRKILNKVIKALEGYSLKVVGFFESLRVRASEAKSEFPTRHDWDEFFRSAKGMNELKPGERPDTIYLAKLPSNWFMEECKTGNTLPSERLLKRVFEQFGKVRCVDIPACDAYRKQMPAHISGIKVAGFSFGQEVLFEAYVQFVEYISFMRAMDALRNMKLVKKMNNGRVFEAAIKVDFDKNKHLSDDSISRRNFERERLIEEELAKAAEERRKREEEEAQKKAEELERENRRLQREEKRRLKRQEEKRMKDEQILEEKNKREANELMLAKRRLESQRLLAELFRRVDLKKQKMESAMNISISEGVPQTTQLDLEAKLRQTLLKEQEIRLRKRIEAKMLLRLGAVEKQNDGDSSDHSHKHRKKKHTRRYFKRLCSLLFVVISIRVYVIMPLVFVCNLLVIDDYSFILFILKEN</sequence>